<accession>A0ABR2HLS0</accession>
<keyword evidence="1" id="KW-0472">Membrane</keyword>
<dbReference type="Proteomes" id="UP001390339">
    <property type="component" value="Unassembled WGS sequence"/>
</dbReference>
<sequence>MSNLTKLMLEHQGDTAQLRALLVQFRASKQKQLQSVEIAALLATISAITFFAFLGTSLPCSWPCPTLWCSSLFLGISALNHTPQLRLLDPLPRTSKEADGLGDKEIRRLLLMVAAKEDRRRSCRGSTKDEVRLEKGGDQSATLKRNLALSWVWQSPKILAWSSWIFFLLGFICDALVFFIIPQGVENKNTHQAVIIEIPIVLASLALVNFLFCSAIAKSTLLRVETKQGGNEDVASSGSEGGDVWDLRLL</sequence>
<feature type="transmembrane region" description="Helical" evidence="1">
    <location>
        <begin position="193"/>
        <end position="217"/>
    </location>
</feature>
<proteinExistence type="predicted"/>
<evidence type="ECO:0000313" key="3">
    <source>
        <dbReference type="Proteomes" id="UP001390339"/>
    </source>
</evidence>
<protein>
    <submittedName>
        <fullName evidence="2">Uncharacterized protein</fullName>
    </submittedName>
</protein>
<comment type="caution">
    <text evidence="2">The sequence shown here is derived from an EMBL/GenBank/DDBJ whole genome shotgun (WGS) entry which is preliminary data.</text>
</comment>
<name>A0ABR2HLS0_9PEZI</name>
<evidence type="ECO:0000313" key="2">
    <source>
        <dbReference type="EMBL" id="KAK8849050.1"/>
    </source>
</evidence>
<reference evidence="2 3" key="1">
    <citation type="journal article" date="2024" name="IMA Fungus">
        <title>Apiospora arundinis, a panoply of carbohydrate-active enzymes and secondary metabolites.</title>
        <authorList>
            <person name="Sorensen T."/>
            <person name="Petersen C."/>
            <person name="Muurmann A.T."/>
            <person name="Christiansen J.V."/>
            <person name="Brundto M.L."/>
            <person name="Overgaard C.K."/>
            <person name="Boysen A.T."/>
            <person name="Wollenberg R.D."/>
            <person name="Larsen T.O."/>
            <person name="Sorensen J.L."/>
            <person name="Nielsen K.L."/>
            <person name="Sondergaard T.E."/>
        </authorList>
    </citation>
    <scope>NUCLEOTIDE SEQUENCE [LARGE SCALE GENOMIC DNA]</scope>
    <source>
        <strain evidence="2 3">AAU 773</strain>
    </source>
</reference>
<dbReference type="EMBL" id="JAPCWZ010000010">
    <property type="protein sequence ID" value="KAK8849050.1"/>
    <property type="molecule type" value="Genomic_DNA"/>
</dbReference>
<keyword evidence="1" id="KW-0812">Transmembrane</keyword>
<keyword evidence="1" id="KW-1133">Transmembrane helix</keyword>
<evidence type="ECO:0000256" key="1">
    <source>
        <dbReference type="SAM" id="Phobius"/>
    </source>
</evidence>
<feature type="transmembrane region" description="Helical" evidence="1">
    <location>
        <begin position="38"/>
        <end position="58"/>
    </location>
</feature>
<feature type="transmembrane region" description="Helical" evidence="1">
    <location>
        <begin position="158"/>
        <end position="181"/>
    </location>
</feature>
<keyword evidence="3" id="KW-1185">Reference proteome</keyword>
<organism evidence="2 3">
    <name type="scientific">Apiospora arundinis</name>
    <dbReference type="NCBI Taxonomy" id="335852"/>
    <lineage>
        <taxon>Eukaryota</taxon>
        <taxon>Fungi</taxon>
        <taxon>Dikarya</taxon>
        <taxon>Ascomycota</taxon>
        <taxon>Pezizomycotina</taxon>
        <taxon>Sordariomycetes</taxon>
        <taxon>Xylariomycetidae</taxon>
        <taxon>Amphisphaeriales</taxon>
        <taxon>Apiosporaceae</taxon>
        <taxon>Apiospora</taxon>
    </lineage>
</organism>
<gene>
    <name evidence="2" type="ORF">PGQ11_015530</name>
</gene>